<evidence type="ECO:0000256" key="1">
    <source>
        <dbReference type="SAM" id="Phobius"/>
    </source>
</evidence>
<keyword evidence="3" id="KW-1185">Reference proteome</keyword>
<sequence length="139" mass="14858">MTWNCDTSSTVTSVNCLVVSCSVLPLLWCASSKPTSTCSTSRPLSSMSSSVLPPVEKFAVCSALMIMSSLSSTTCLSLTISLISFAFFTESLPSMVSSPFLRRSVKVSTSSWMVTSPLRTCVSVRSLFSSELPRPAMST</sequence>
<dbReference type="OrthoDB" id="10565675at2759"/>
<evidence type="ECO:0000313" key="2">
    <source>
        <dbReference type="EMBL" id="EUN28180.1"/>
    </source>
</evidence>
<dbReference type="AlphaFoldDB" id="W7EQ44"/>
<dbReference type="RefSeq" id="XP_014557767.1">
    <property type="nucleotide sequence ID" value="XM_014702281.1"/>
</dbReference>
<dbReference type="Proteomes" id="UP000054337">
    <property type="component" value="Unassembled WGS sequence"/>
</dbReference>
<reference evidence="2 3" key="1">
    <citation type="journal article" date="2013" name="PLoS Genet.">
        <title>Comparative genome structure, secondary metabolite, and effector coding capacity across Cochliobolus pathogens.</title>
        <authorList>
            <person name="Condon B.J."/>
            <person name="Leng Y."/>
            <person name="Wu D."/>
            <person name="Bushley K.E."/>
            <person name="Ohm R.A."/>
            <person name="Otillar R."/>
            <person name="Martin J."/>
            <person name="Schackwitz W."/>
            <person name="Grimwood J."/>
            <person name="MohdZainudin N."/>
            <person name="Xue C."/>
            <person name="Wang R."/>
            <person name="Manning V.A."/>
            <person name="Dhillon B."/>
            <person name="Tu Z.J."/>
            <person name="Steffenson B.J."/>
            <person name="Salamov A."/>
            <person name="Sun H."/>
            <person name="Lowry S."/>
            <person name="LaButti K."/>
            <person name="Han J."/>
            <person name="Copeland A."/>
            <person name="Lindquist E."/>
            <person name="Barry K."/>
            <person name="Schmutz J."/>
            <person name="Baker S.E."/>
            <person name="Ciuffetti L.M."/>
            <person name="Grigoriev I.V."/>
            <person name="Zhong S."/>
            <person name="Turgeon B.G."/>
        </authorList>
    </citation>
    <scope>NUCLEOTIDE SEQUENCE [LARGE SCALE GENOMIC DNA]</scope>
    <source>
        <strain evidence="2 3">FI3</strain>
    </source>
</reference>
<accession>W7EQ44</accession>
<protein>
    <submittedName>
        <fullName evidence="2">Uncharacterized protein</fullName>
    </submittedName>
</protein>
<proteinExistence type="predicted"/>
<evidence type="ECO:0000313" key="3">
    <source>
        <dbReference type="Proteomes" id="UP000054337"/>
    </source>
</evidence>
<feature type="transmembrane region" description="Helical" evidence="1">
    <location>
        <begin position="76"/>
        <end position="96"/>
    </location>
</feature>
<keyword evidence="1" id="KW-0812">Transmembrane</keyword>
<feature type="transmembrane region" description="Helical" evidence="1">
    <location>
        <begin position="12"/>
        <end position="30"/>
    </location>
</feature>
<dbReference type="GeneID" id="26260183"/>
<gene>
    <name evidence="2" type="ORF">COCVIDRAFT_96208</name>
</gene>
<name>W7EQ44_BIPV3</name>
<dbReference type="EMBL" id="KI968723">
    <property type="protein sequence ID" value="EUN28180.1"/>
    <property type="molecule type" value="Genomic_DNA"/>
</dbReference>
<keyword evidence="1" id="KW-0472">Membrane</keyword>
<keyword evidence="1" id="KW-1133">Transmembrane helix</keyword>
<dbReference type="HOGENOM" id="CLU_1844749_0_0_1"/>
<organism evidence="2 3">
    <name type="scientific">Bipolaris victoriae (strain FI3)</name>
    <name type="common">Victoria blight of oats agent</name>
    <name type="synonym">Cochliobolus victoriae</name>
    <dbReference type="NCBI Taxonomy" id="930091"/>
    <lineage>
        <taxon>Eukaryota</taxon>
        <taxon>Fungi</taxon>
        <taxon>Dikarya</taxon>
        <taxon>Ascomycota</taxon>
        <taxon>Pezizomycotina</taxon>
        <taxon>Dothideomycetes</taxon>
        <taxon>Pleosporomycetidae</taxon>
        <taxon>Pleosporales</taxon>
        <taxon>Pleosporineae</taxon>
        <taxon>Pleosporaceae</taxon>
        <taxon>Bipolaris</taxon>
    </lineage>
</organism>